<comment type="caution">
    <text evidence="1">The sequence shown here is derived from an EMBL/GenBank/DDBJ whole genome shotgun (WGS) entry which is preliminary data.</text>
</comment>
<organism evidence="1 2">
    <name type="scientific">Penicillium thymicola</name>
    <dbReference type="NCBI Taxonomy" id="293382"/>
    <lineage>
        <taxon>Eukaryota</taxon>
        <taxon>Fungi</taxon>
        <taxon>Dikarya</taxon>
        <taxon>Ascomycota</taxon>
        <taxon>Pezizomycotina</taxon>
        <taxon>Eurotiomycetes</taxon>
        <taxon>Eurotiomycetidae</taxon>
        <taxon>Eurotiales</taxon>
        <taxon>Aspergillaceae</taxon>
        <taxon>Penicillium</taxon>
    </lineage>
</organism>
<keyword evidence="2" id="KW-1185">Reference proteome</keyword>
<accession>A0AAI9THC7</accession>
<sequence>MGDSAPPRPPGLSPLISIPFDSSFNSECFRFHEIFLKQVENMYNISQVYRYIIYMKSRYSYFPLPTCSYLVSKISKRFRSAHKSTCAHDLMCVEQIMY</sequence>
<proteinExistence type="predicted"/>
<protein>
    <submittedName>
        <fullName evidence="1">Uncharacterized protein</fullName>
    </submittedName>
</protein>
<dbReference type="AlphaFoldDB" id="A0AAI9THC7"/>
<gene>
    <name evidence="1" type="ORF">VN97_g6198</name>
</gene>
<dbReference type="EMBL" id="LACB01000174">
    <property type="protein sequence ID" value="KAJ9487134.1"/>
    <property type="molecule type" value="Genomic_DNA"/>
</dbReference>
<name>A0AAI9THC7_PENTH</name>
<reference evidence="1" key="1">
    <citation type="submission" date="2015-06" db="EMBL/GenBank/DDBJ databases">
        <authorList>
            <person name="Nguyen H."/>
        </authorList>
    </citation>
    <scope>NUCLEOTIDE SEQUENCE</scope>
    <source>
        <strain evidence="1">DAOM 180753</strain>
    </source>
</reference>
<evidence type="ECO:0000313" key="1">
    <source>
        <dbReference type="EMBL" id="KAJ9487134.1"/>
    </source>
</evidence>
<dbReference type="Proteomes" id="UP001227192">
    <property type="component" value="Unassembled WGS sequence"/>
</dbReference>
<evidence type="ECO:0000313" key="2">
    <source>
        <dbReference type="Proteomes" id="UP001227192"/>
    </source>
</evidence>
<reference evidence="1" key="2">
    <citation type="journal article" date="2016" name="Fungal Biol.">
        <title>Ochratoxin A production by Penicillium thymicola.</title>
        <authorList>
            <person name="Nguyen H.D.T."/>
            <person name="McMullin D.R."/>
            <person name="Ponomareva E."/>
            <person name="Riley R."/>
            <person name="Pomraning K.R."/>
            <person name="Baker S.E."/>
            <person name="Seifert K.A."/>
        </authorList>
    </citation>
    <scope>NUCLEOTIDE SEQUENCE</scope>
    <source>
        <strain evidence="1">DAOM 180753</strain>
    </source>
</reference>